<feature type="region of interest" description="Disordered" evidence="1">
    <location>
        <begin position="27"/>
        <end position="54"/>
    </location>
</feature>
<gene>
    <name evidence="2" type="ORF">MUK42_10489</name>
</gene>
<sequence length="73" mass="8482">MNRCRRACRSYFRESYSRESKVAVTVRADREVHRSNERKREGNRRTMSKASKSCGLSSIKATVTRMFGSTFGR</sequence>
<dbReference type="EMBL" id="CP097503">
    <property type="protein sequence ID" value="URD83734.1"/>
    <property type="molecule type" value="Genomic_DNA"/>
</dbReference>
<name>A0A9E7ETE2_9LILI</name>
<dbReference type="Proteomes" id="UP001055439">
    <property type="component" value="Chromosome 10"/>
</dbReference>
<proteinExistence type="predicted"/>
<feature type="compositionally biased region" description="Basic and acidic residues" evidence="1">
    <location>
        <begin position="27"/>
        <end position="44"/>
    </location>
</feature>
<organism evidence="2 3">
    <name type="scientific">Musa troglodytarum</name>
    <name type="common">fe'i banana</name>
    <dbReference type="NCBI Taxonomy" id="320322"/>
    <lineage>
        <taxon>Eukaryota</taxon>
        <taxon>Viridiplantae</taxon>
        <taxon>Streptophyta</taxon>
        <taxon>Embryophyta</taxon>
        <taxon>Tracheophyta</taxon>
        <taxon>Spermatophyta</taxon>
        <taxon>Magnoliopsida</taxon>
        <taxon>Liliopsida</taxon>
        <taxon>Zingiberales</taxon>
        <taxon>Musaceae</taxon>
        <taxon>Musa</taxon>
    </lineage>
</organism>
<reference evidence="2" key="1">
    <citation type="submission" date="2022-05" db="EMBL/GenBank/DDBJ databases">
        <title>The Musa troglodytarum L. genome provides insights into the mechanism of non-climacteric behaviour and enrichment of carotenoids.</title>
        <authorList>
            <person name="Wang J."/>
        </authorList>
    </citation>
    <scope>NUCLEOTIDE SEQUENCE</scope>
    <source>
        <tissue evidence="2">Leaf</tissue>
    </source>
</reference>
<protein>
    <submittedName>
        <fullName evidence="2">Uncharacterized protein</fullName>
    </submittedName>
</protein>
<accession>A0A9E7ETE2</accession>
<dbReference type="AlphaFoldDB" id="A0A9E7ETE2"/>
<keyword evidence="3" id="KW-1185">Reference proteome</keyword>
<evidence type="ECO:0000313" key="3">
    <source>
        <dbReference type="Proteomes" id="UP001055439"/>
    </source>
</evidence>
<evidence type="ECO:0000313" key="2">
    <source>
        <dbReference type="EMBL" id="URD83734.1"/>
    </source>
</evidence>
<evidence type="ECO:0000256" key="1">
    <source>
        <dbReference type="SAM" id="MobiDB-lite"/>
    </source>
</evidence>